<keyword evidence="3" id="KW-0812">Transmembrane</keyword>
<evidence type="ECO:0000256" key="1">
    <source>
        <dbReference type="ARBA" id="ARBA00006068"/>
    </source>
</evidence>
<dbReference type="EMBL" id="LKET01000032">
    <property type="protein sequence ID" value="KPU44071.1"/>
    <property type="molecule type" value="Genomic_DNA"/>
</dbReference>
<dbReference type="STRING" id="36849.OXPF_22370"/>
<evidence type="ECO:0000313" key="6">
    <source>
        <dbReference type="Proteomes" id="UP000050326"/>
    </source>
</evidence>
<protein>
    <submittedName>
        <fullName evidence="5">Regulatory protein MsrR</fullName>
    </submittedName>
</protein>
<dbReference type="OrthoDB" id="9782542at2"/>
<dbReference type="NCBIfam" id="TIGR00350">
    <property type="entry name" value="lytR_cpsA_psr"/>
    <property type="match status" value="1"/>
</dbReference>
<keyword evidence="3" id="KW-1133">Transmembrane helix</keyword>
<comment type="caution">
    <text evidence="5">The sequence shown here is derived from an EMBL/GenBank/DDBJ whole genome shotgun (WGS) entry which is preliminary data.</text>
</comment>
<dbReference type="Gene3D" id="3.40.630.190">
    <property type="entry name" value="LCP protein"/>
    <property type="match status" value="1"/>
</dbReference>
<organism evidence="5 6">
    <name type="scientific">Oxobacter pfennigii</name>
    <dbReference type="NCBI Taxonomy" id="36849"/>
    <lineage>
        <taxon>Bacteria</taxon>
        <taxon>Bacillati</taxon>
        <taxon>Bacillota</taxon>
        <taxon>Clostridia</taxon>
        <taxon>Eubacteriales</taxon>
        <taxon>Clostridiaceae</taxon>
        <taxon>Oxobacter</taxon>
    </lineage>
</organism>
<dbReference type="PANTHER" id="PTHR33392:SF6">
    <property type="entry name" value="POLYISOPRENYL-TEICHOIC ACID--PEPTIDOGLYCAN TEICHOIC ACID TRANSFERASE TAGU"/>
    <property type="match status" value="1"/>
</dbReference>
<dbReference type="Pfam" id="PF03816">
    <property type="entry name" value="LytR_cpsA_psr"/>
    <property type="match status" value="1"/>
</dbReference>
<name>A0A0P8W7Q0_9CLOT</name>
<dbReference type="InterPro" id="IPR004474">
    <property type="entry name" value="LytR_CpsA_psr"/>
</dbReference>
<dbReference type="InterPro" id="IPR050922">
    <property type="entry name" value="LytR/CpsA/Psr_CW_biosynth"/>
</dbReference>
<evidence type="ECO:0000313" key="5">
    <source>
        <dbReference type="EMBL" id="KPU44071.1"/>
    </source>
</evidence>
<proteinExistence type="inferred from homology"/>
<feature type="region of interest" description="Disordered" evidence="2">
    <location>
        <begin position="363"/>
        <end position="468"/>
    </location>
</feature>
<dbReference type="AlphaFoldDB" id="A0A0P8W7Q0"/>
<dbReference type="RefSeq" id="WP_054875271.1">
    <property type="nucleotide sequence ID" value="NZ_LKET01000032.1"/>
</dbReference>
<sequence>MSEDNRSQRSRKAKKKRKVTKLGILVLGIILIPAIIYVSNLLYILYFAPTPTFVDDPIDVVDGEKVDIPEVESSGIDNIVLFGVDSREAGDHGRTDSIIIASINKDSKVIKLTSIMRDLYVEIPSKNKHMDRINSAYSIGGPELALKTINDNFGLDIKYYAIIDFKAFQELVDQVGGIEVEVKDYEVNEINHFITEINGKDSTLLKKAGFQHINGQQALSYARIRKVGNGDYERTERQRIVLKALAEKAKQTNILKMPQLLTTLASYIQTNIPMSKIVSLGVTAYGFDGGMQTMRVPIDGYFNDQNVNGAAVLVPDIKSTAQLLKEFIYDVTLTGNKDVPSYMQNNFHMDDTVVVASKPKANIPDYRTPEISMKSEDELEATLPTPISPDVSQPDSPGEDEEDNTNNPTVTPTKKPGQTPTPPKTSPGATPTPSTSPTPTPTGIKEPTPTGSYLPTPPPADATKSATP</sequence>
<accession>A0A0P8W7Q0</accession>
<dbReference type="PATRIC" id="fig|36849.3.peg.2358"/>
<keyword evidence="3" id="KW-0472">Membrane</keyword>
<keyword evidence="6" id="KW-1185">Reference proteome</keyword>
<feature type="transmembrane region" description="Helical" evidence="3">
    <location>
        <begin position="21"/>
        <end position="46"/>
    </location>
</feature>
<dbReference type="Proteomes" id="UP000050326">
    <property type="component" value="Unassembled WGS sequence"/>
</dbReference>
<dbReference type="PANTHER" id="PTHR33392">
    <property type="entry name" value="POLYISOPRENYL-TEICHOIC ACID--PEPTIDOGLYCAN TEICHOIC ACID TRANSFERASE TAGU"/>
    <property type="match status" value="1"/>
</dbReference>
<feature type="domain" description="Cell envelope-related transcriptional attenuator" evidence="4">
    <location>
        <begin position="94"/>
        <end position="250"/>
    </location>
</feature>
<reference evidence="5 6" key="1">
    <citation type="submission" date="2015-09" db="EMBL/GenBank/DDBJ databases">
        <title>Genome sequence of Oxobacter pfennigii DSM 3222.</title>
        <authorList>
            <person name="Poehlein A."/>
            <person name="Bengelsdorf F.R."/>
            <person name="Schiel-Bengelsdorf B."/>
            <person name="Duerre P."/>
            <person name="Daniel R."/>
        </authorList>
    </citation>
    <scope>NUCLEOTIDE SEQUENCE [LARGE SCALE GENOMIC DNA]</scope>
    <source>
        <strain evidence="5 6">DSM 3222</strain>
    </source>
</reference>
<feature type="compositionally biased region" description="Low complexity" evidence="2">
    <location>
        <begin position="405"/>
        <end position="418"/>
    </location>
</feature>
<evidence type="ECO:0000256" key="3">
    <source>
        <dbReference type="SAM" id="Phobius"/>
    </source>
</evidence>
<comment type="similarity">
    <text evidence="1">Belongs to the LytR/CpsA/Psr (LCP) family.</text>
</comment>
<gene>
    <name evidence="5" type="primary">msrR</name>
    <name evidence="5" type="ORF">OXPF_22370</name>
</gene>
<evidence type="ECO:0000259" key="4">
    <source>
        <dbReference type="Pfam" id="PF03816"/>
    </source>
</evidence>
<evidence type="ECO:0000256" key="2">
    <source>
        <dbReference type="SAM" id="MobiDB-lite"/>
    </source>
</evidence>